<gene>
    <name evidence="2" type="ORF">HJC23_006229</name>
</gene>
<dbReference type="AlphaFoldDB" id="A0ABD3PWY7"/>
<dbReference type="Proteomes" id="UP001516023">
    <property type="component" value="Unassembled WGS sequence"/>
</dbReference>
<comment type="caution">
    <text evidence="2">The sequence shown here is derived from an EMBL/GenBank/DDBJ whole genome shotgun (WGS) entry which is preliminary data.</text>
</comment>
<organism evidence="2 3">
    <name type="scientific">Cyclotella cryptica</name>
    <dbReference type="NCBI Taxonomy" id="29204"/>
    <lineage>
        <taxon>Eukaryota</taxon>
        <taxon>Sar</taxon>
        <taxon>Stramenopiles</taxon>
        <taxon>Ochrophyta</taxon>
        <taxon>Bacillariophyta</taxon>
        <taxon>Coscinodiscophyceae</taxon>
        <taxon>Thalassiosirophycidae</taxon>
        <taxon>Stephanodiscales</taxon>
        <taxon>Stephanodiscaceae</taxon>
        <taxon>Cyclotella</taxon>
    </lineage>
</organism>
<keyword evidence="3" id="KW-1185">Reference proteome</keyword>
<feature type="region of interest" description="Disordered" evidence="1">
    <location>
        <begin position="1"/>
        <end position="46"/>
    </location>
</feature>
<accession>A0ABD3PWY7</accession>
<feature type="compositionally biased region" description="Basic and acidic residues" evidence="1">
    <location>
        <begin position="1"/>
        <end position="10"/>
    </location>
</feature>
<feature type="compositionally biased region" description="Polar residues" evidence="1">
    <location>
        <begin position="21"/>
        <end position="46"/>
    </location>
</feature>
<reference evidence="2 3" key="1">
    <citation type="journal article" date="2020" name="G3 (Bethesda)">
        <title>Improved Reference Genome for Cyclotella cryptica CCMP332, a Model for Cell Wall Morphogenesis, Salinity Adaptation, and Lipid Production in Diatoms (Bacillariophyta).</title>
        <authorList>
            <person name="Roberts W.R."/>
            <person name="Downey K.M."/>
            <person name="Ruck E.C."/>
            <person name="Traller J.C."/>
            <person name="Alverson A.J."/>
        </authorList>
    </citation>
    <scope>NUCLEOTIDE SEQUENCE [LARGE SCALE GENOMIC DNA]</scope>
    <source>
        <strain evidence="2 3">CCMP332</strain>
    </source>
</reference>
<sequence>MDSCTKRESIVHMARYGPPNINFNPDSNDDGSNASKPSNDGYRSNVKSQITRILHKVMDAKAIEELPSFMTQNVDTLLAAMAMPDLIEEIIKEDRGYPGQH</sequence>
<evidence type="ECO:0000313" key="2">
    <source>
        <dbReference type="EMBL" id="KAL3792317.1"/>
    </source>
</evidence>
<evidence type="ECO:0000256" key="1">
    <source>
        <dbReference type="SAM" id="MobiDB-lite"/>
    </source>
</evidence>
<dbReference type="EMBL" id="JABMIG020000103">
    <property type="protein sequence ID" value="KAL3792317.1"/>
    <property type="molecule type" value="Genomic_DNA"/>
</dbReference>
<proteinExistence type="predicted"/>
<evidence type="ECO:0000313" key="3">
    <source>
        <dbReference type="Proteomes" id="UP001516023"/>
    </source>
</evidence>
<name>A0ABD3PWY7_9STRA</name>
<protein>
    <submittedName>
        <fullName evidence="2">Uncharacterized protein</fullName>
    </submittedName>
</protein>